<comment type="caution">
    <text evidence="8">The sequence shown here is derived from an EMBL/GenBank/DDBJ whole genome shotgun (WGS) entry which is preliminary data.</text>
</comment>
<sequence>MRFIQAVALLPALAVAQEQVPLGDRVQGWFNKAKSYLPTATPVVPAVPVVEKVVEKAAKIEIKTVTPVNLTNWQTILEPASEPQDWLVYVTGGNKTCFGRCAQADQAFNESVLLFSADSTSPNLAKLECETNQVLCSAWAAGAPSVFYFQVPQAQLGEERPATTLHAVQLNSTTVTPETIYKVHSEKVYENEPAYEGPLHPTDGWLAQNGLLLPLGYVIYGFSSIPSWLFMIGISFFSRTFIIPALNPSINRRPSQNHQTQTPNPTTTKTPPPPKMADIDRSAPSTTAYVVATAILAGITGYFIGQGSSLGLFSTKEKEGWPNSYNVKVHRDSSDEDYESSEEEDDEDSEDEGDGSELASFDQSAEEVKLVLVVRTDLGMTKGKIAAQCSHATLACYKYLAAHTTGSSILRRWESQGQAKIALQVKSEEDMEELQAKAISLGLCARVITDAGRTQIASGSRTVLGVLGPKSVVDGVTGHLKLL</sequence>
<evidence type="ECO:0000313" key="9">
    <source>
        <dbReference type="Proteomes" id="UP000247233"/>
    </source>
</evidence>
<dbReference type="EC" id="3.1.1.29" evidence="1"/>
<dbReference type="AlphaFoldDB" id="A0A317WN17"/>
<evidence type="ECO:0000313" key="8">
    <source>
        <dbReference type="EMBL" id="PWY87683.1"/>
    </source>
</evidence>
<proteinExistence type="inferred from homology"/>
<protein>
    <recommendedName>
        <fullName evidence="1">peptidyl-tRNA hydrolase</fullName>
        <ecNumber evidence="1">3.1.1.29</ecNumber>
    </recommendedName>
</protein>
<dbReference type="GeneID" id="37066929"/>
<evidence type="ECO:0000256" key="4">
    <source>
        <dbReference type="ARBA" id="ARBA00048707"/>
    </source>
</evidence>
<dbReference type="GO" id="GO:0004045">
    <property type="term" value="F:peptidyl-tRNA hydrolase activity"/>
    <property type="evidence" value="ECO:0007669"/>
    <property type="project" value="UniProtKB-EC"/>
</dbReference>
<keyword evidence="7" id="KW-0732">Signal</keyword>
<dbReference type="FunFam" id="3.40.1490.10:FF:000001">
    <property type="entry name" value="Peptidyl-tRNA hydrolase 2"/>
    <property type="match status" value="1"/>
</dbReference>
<dbReference type="CDD" id="cd02430">
    <property type="entry name" value="PTH2"/>
    <property type="match status" value="1"/>
</dbReference>
<reference evidence="8 9" key="1">
    <citation type="submission" date="2016-12" db="EMBL/GenBank/DDBJ databases">
        <title>The genomes of Aspergillus section Nigri reveals drivers in fungal speciation.</title>
        <authorList>
            <consortium name="DOE Joint Genome Institute"/>
            <person name="Vesth T.C."/>
            <person name="Nybo J."/>
            <person name="Theobald S."/>
            <person name="Brandl J."/>
            <person name="Frisvad J.C."/>
            <person name="Nielsen K.F."/>
            <person name="Lyhne E.K."/>
            <person name="Kogle M.E."/>
            <person name="Kuo A."/>
            <person name="Riley R."/>
            <person name="Clum A."/>
            <person name="Nolan M."/>
            <person name="Lipzen A."/>
            <person name="Salamov A."/>
            <person name="Henrissat B."/>
            <person name="Wiebenga A."/>
            <person name="De Vries R.P."/>
            <person name="Grigoriev I.V."/>
            <person name="Mortensen U.H."/>
            <person name="Andersen M.R."/>
            <person name="Baker S.E."/>
        </authorList>
    </citation>
    <scope>NUCLEOTIDE SEQUENCE [LARGE SCALE GENOMIC DNA]</scope>
    <source>
        <strain evidence="8 9">CBS 117.55</strain>
    </source>
</reference>
<feature type="compositionally biased region" description="Polar residues" evidence="5">
    <location>
        <begin position="248"/>
        <end position="258"/>
    </location>
</feature>
<feature type="transmembrane region" description="Helical" evidence="6">
    <location>
        <begin position="286"/>
        <end position="305"/>
    </location>
</feature>
<dbReference type="InterPro" id="IPR023476">
    <property type="entry name" value="Pep_tRNA_hydro_II_dom_sf"/>
</dbReference>
<evidence type="ECO:0000256" key="6">
    <source>
        <dbReference type="SAM" id="Phobius"/>
    </source>
</evidence>
<dbReference type="SUPFAM" id="SSF102462">
    <property type="entry name" value="Peptidyl-tRNA hydrolase II"/>
    <property type="match status" value="1"/>
</dbReference>
<feature type="chain" id="PRO_5016237181" description="peptidyl-tRNA hydrolase" evidence="7">
    <location>
        <begin position="17"/>
        <end position="483"/>
    </location>
</feature>
<gene>
    <name evidence="8" type="ORF">BO70DRAFT_369660</name>
</gene>
<dbReference type="STRING" id="1448321.A0A317WN17"/>
<dbReference type="VEuPathDB" id="FungiDB:BO70DRAFT_369660"/>
<comment type="catalytic activity">
    <reaction evidence="4">
        <text>an N-acyl-L-alpha-aminoacyl-tRNA + H2O = an N-acyl-L-amino acid + a tRNA + H(+)</text>
        <dbReference type="Rhea" id="RHEA:54448"/>
        <dbReference type="Rhea" id="RHEA-COMP:10123"/>
        <dbReference type="Rhea" id="RHEA-COMP:13883"/>
        <dbReference type="ChEBI" id="CHEBI:15377"/>
        <dbReference type="ChEBI" id="CHEBI:15378"/>
        <dbReference type="ChEBI" id="CHEBI:59874"/>
        <dbReference type="ChEBI" id="CHEBI:78442"/>
        <dbReference type="ChEBI" id="CHEBI:138191"/>
        <dbReference type="EC" id="3.1.1.29"/>
    </reaction>
</comment>
<keyword evidence="6" id="KW-0812">Transmembrane</keyword>
<dbReference type="PANTHER" id="PTHR12649:SF11">
    <property type="entry name" value="PEPTIDYL-TRNA HYDROLASE 2, MITOCHONDRIAL"/>
    <property type="match status" value="1"/>
</dbReference>
<name>A0A317WN17_9EURO</name>
<comment type="similarity">
    <text evidence="3">Belongs to the PTH2 family.</text>
</comment>
<dbReference type="InterPro" id="IPR002833">
    <property type="entry name" value="PTH2"/>
</dbReference>
<dbReference type="PANTHER" id="PTHR12649">
    <property type="entry name" value="PEPTIDYL-TRNA HYDROLASE 2"/>
    <property type="match status" value="1"/>
</dbReference>
<dbReference type="OrthoDB" id="1733656at2759"/>
<dbReference type="EMBL" id="MSFL01000006">
    <property type="protein sequence ID" value="PWY87683.1"/>
    <property type="molecule type" value="Genomic_DNA"/>
</dbReference>
<keyword evidence="9" id="KW-1185">Reference proteome</keyword>
<organism evidence="8 9">
    <name type="scientific">Aspergillus heteromorphus CBS 117.55</name>
    <dbReference type="NCBI Taxonomy" id="1448321"/>
    <lineage>
        <taxon>Eukaryota</taxon>
        <taxon>Fungi</taxon>
        <taxon>Dikarya</taxon>
        <taxon>Ascomycota</taxon>
        <taxon>Pezizomycotina</taxon>
        <taxon>Eurotiomycetes</taxon>
        <taxon>Eurotiomycetidae</taxon>
        <taxon>Eurotiales</taxon>
        <taxon>Aspergillaceae</taxon>
        <taxon>Aspergillus</taxon>
        <taxon>Aspergillus subgen. Circumdati</taxon>
    </lineage>
</organism>
<accession>A0A317WN17</accession>
<evidence type="ECO:0000256" key="5">
    <source>
        <dbReference type="SAM" id="MobiDB-lite"/>
    </source>
</evidence>
<dbReference type="Proteomes" id="UP000247233">
    <property type="component" value="Unassembled WGS sequence"/>
</dbReference>
<dbReference type="RefSeq" id="XP_025401566.1">
    <property type="nucleotide sequence ID" value="XM_025544692.1"/>
</dbReference>
<evidence type="ECO:0000256" key="1">
    <source>
        <dbReference type="ARBA" id="ARBA00013260"/>
    </source>
</evidence>
<keyword evidence="6" id="KW-1133">Transmembrane helix</keyword>
<dbReference type="GO" id="GO:0005829">
    <property type="term" value="C:cytosol"/>
    <property type="evidence" value="ECO:0007669"/>
    <property type="project" value="TreeGrafter"/>
</dbReference>
<dbReference type="Gene3D" id="3.40.1490.10">
    <property type="entry name" value="Bit1"/>
    <property type="match status" value="1"/>
</dbReference>
<dbReference type="NCBIfam" id="TIGR00283">
    <property type="entry name" value="arch_pth2"/>
    <property type="match status" value="1"/>
</dbReference>
<keyword evidence="6" id="KW-0472">Membrane</keyword>
<feature type="signal peptide" evidence="7">
    <location>
        <begin position="1"/>
        <end position="16"/>
    </location>
</feature>
<dbReference type="Pfam" id="PF01981">
    <property type="entry name" value="PTH2"/>
    <property type="match status" value="1"/>
</dbReference>
<evidence type="ECO:0000256" key="2">
    <source>
        <dbReference type="ARBA" id="ARBA00022801"/>
    </source>
</evidence>
<evidence type="ECO:0000256" key="7">
    <source>
        <dbReference type="SAM" id="SignalP"/>
    </source>
</evidence>
<feature type="region of interest" description="Disordered" evidence="5">
    <location>
        <begin position="324"/>
        <end position="362"/>
    </location>
</feature>
<evidence type="ECO:0000256" key="3">
    <source>
        <dbReference type="ARBA" id="ARBA00038050"/>
    </source>
</evidence>
<feature type="compositionally biased region" description="Acidic residues" evidence="5">
    <location>
        <begin position="334"/>
        <end position="355"/>
    </location>
</feature>
<keyword evidence="2" id="KW-0378">Hydrolase</keyword>
<feature type="region of interest" description="Disordered" evidence="5">
    <location>
        <begin position="248"/>
        <end position="281"/>
    </location>
</feature>
<feature type="compositionally biased region" description="Low complexity" evidence="5">
    <location>
        <begin position="259"/>
        <end position="269"/>
    </location>
</feature>